<dbReference type="WBParaSite" id="nRc.2.0.1.t41369-RA">
    <property type="protein sequence ID" value="nRc.2.0.1.t41369-RA"/>
    <property type="gene ID" value="nRc.2.0.1.g41369"/>
</dbReference>
<dbReference type="Proteomes" id="UP000887565">
    <property type="component" value="Unplaced"/>
</dbReference>
<organism evidence="1 2">
    <name type="scientific">Romanomermis culicivorax</name>
    <name type="common">Nematode worm</name>
    <dbReference type="NCBI Taxonomy" id="13658"/>
    <lineage>
        <taxon>Eukaryota</taxon>
        <taxon>Metazoa</taxon>
        <taxon>Ecdysozoa</taxon>
        <taxon>Nematoda</taxon>
        <taxon>Enoplea</taxon>
        <taxon>Dorylaimia</taxon>
        <taxon>Mermithida</taxon>
        <taxon>Mermithoidea</taxon>
        <taxon>Mermithidae</taxon>
        <taxon>Romanomermis</taxon>
    </lineage>
</organism>
<keyword evidence="1" id="KW-1185">Reference proteome</keyword>
<name>A0A915KUW8_ROMCU</name>
<accession>A0A915KUW8</accession>
<dbReference type="AlphaFoldDB" id="A0A915KUW8"/>
<evidence type="ECO:0000313" key="1">
    <source>
        <dbReference type="Proteomes" id="UP000887565"/>
    </source>
</evidence>
<sequence>MAGKIVGIKLGKVTKQNYDKIQKDNVEEGEEDRMDDMTKQQILNNNVRFVQKSACLNATVTYQMGSDFGHACPQLLNSFVGNPFFSLVFSIQIWNVNFVSRHYTNNHQKTMNFKRKLRNFPLFFHLRQRSKYFPIFPRHAWTSDGRQRPLAASFRINETSLFFRVGRRRQDNVGHCGARVALVPDIDDCRRFAAFLHLLEAHSQPGRMIVGAQQK</sequence>
<protein>
    <submittedName>
        <fullName evidence="2">Uncharacterized protein</fullName>
    </submittedName>
</protein>
<evidence type="ECO:0000313" key="2">
    <source>
        <dbReference type="WBParaSite" id="nRc.2.0.1.t41369-RA"/>
    </source>
</evidence>
<reference evidence="2" key="1">
    <citation type="submission" date="2022-11" db="UniProtKB">
        <authorList>
            <consortium name="WormBaseParasite"/>
        </authorList>
    </citation>
    <scope>IDENTIFICATION</scope>
</reference>
<proteinExistence type="predicted"/>